<reference evidence="1 2" key="1">
    <citation type="journal article" date="2018" name="BMC Genomics">
        <title>Comparative genome analyses reveal sequence features reflecting distinct modes of host-adaptation between dicot and monocot powdery mildew.</title>
        <authorList>
            <person name="Wu Y."/>
            <person name="Ma X."/>
            <person name="Pan Z."/>
            <person name="Kale S.D."/>
            <person name="Song Y."/>
            <person name="King H."/>
            <person name="Zhang Q."/>
            <person name="Presley C."/>
            <person name="Deng X."/>
            <person name="Wei C.I."/>
            <person name="Xiao S."/>
        </authorList>
    </citation>
    <scope>NUCLEOTIDE SEQUENCE [LARGE SCALE GENOMIC DNA]</scope>
    <source>
        <strain evidence="1">UMSG1</strain>
    </source>
</reference>
<gene>
    <name evidence="1" type="ORF">GcM1_198020</name>
</gene>
<dbReference type="Proteomes" id="UP000285326">
    <property type="component" value="Unassembled WGS sequence"/>
</dbReference>
<comment type="caution">
    <text evidence="1">The sequence shown here is derived from an EMBL/GenBank/DDBJ whole genome shotgun (WGS) entry which is preliminary data.</text>
</comment>
<proteinExistence type="predicted"/>
<dbReference type="EMBL" id="MCBS01019850">
    <property type="protein sequence ID" value="RKF79914.1"/>
    <property type="molecule type" value="Genomic_DNA"/>
</dbReference>
<organism evidence="1 2">
    <name type="scientific">Golovinomyces cichoracearum</name>
    <dbReference type="NCBI Taxonomy" id="62708"/>
    <lineage>
        <taxon>Eukaryota</taxon>
        <taxon>Fungi</taxon>
        <taxon>Dikarya</taxon>
        <taxon>Ascomycota</taxon>
        <taxon>Pezizomycotina</taxon>
        <taxon>Leotiomycetes</taxon>
        <taxon>Erysiphales</taxon>
        <taxon>Erysiphaceae</taxon>
        <taxon>Golovinomyces</taxon>
    </lineage>
</organism>
<protein>
    <submittedName>
        <fullName evidence="1">Uncharacterized protein</fullName>
    </submittedName>
</protein>
<evidence type="ECO:0000313" key="2">
    <source>
        <dbReference type="Proteomes" id="UP000285326"/>
    </source>
</evidence>
<sequence length="109" mass="12863">MTFIRSRYYNDNFLNTSSISQQTSHFIPEILDSHITTSHSHSPGKTKDNYLSNFVERVVVDVYLYEPACSKRVRIDEDDDSGAEFEKVKRAIKANEREQFERQSRRQEK</sequence>
<name>A0A420IZI1_9PEZI</name>
<accession>A0A420IZI1</accession>
<evidence type="ECO:0000313" key="1">
    <source>
        <dbReference type="EMBL" id="RKF79914.1"/>
    </source>
</evidence>
<dbReference type="AlphaFoldDB" id="A0A420IZI1"/>